<evidence type="ECO:0000256" key="4">
    <source>
        <dbReference type="PROSITE-ProRule" id="PRU00354"/>
    </source>
</evidence>
<proteinExistence type="inferred from homology"/>
<dbReference type="GO" id="GO:0006596">
    <property type="term" value="P:polyamine biosynthetic process"/>
    <property type="evidence" value="ECO:0007669"/>
    <property type="project" value="UniProtKB-UniRule"/>
</dbReference>
<evidence type="ECO:0000313" key="6">
    <source>
        <dbReference type="EMBL" id="OAB75918.1"/>
    </source>
</evidence>
<dbReference type="NCBIfam" id="NF037959">
    <property type="entry name" value="MFS_SpdSyn"/>
    <property type="match status" value="1"/>
</dbReference>
<dbReference type="InterPro" id="IPR029063">
    <property type="entry name" value="SAM-dependent_MTases_sf"/>
</dbReference>
<gene>
    <name evidence="6" type="ORF">PNBC_07750</name>
</gene>
<evidence type="ECO:0000256" key="1">
    <source>
        <dbReference type="ARBA" id="ARBA00007867"/>
    </source>
</evidence>
<dbReference type="Pfam" id="PF01564">
    <property type="entry name" value="Spermine_synth"/>
    <property type="match status" value="1"/>
</dbReference>
<sequence>MHQLAKVDSRHQELTVYEANHLYGKIGKYRFLQFSDHAVQGAIDLRDPKRIVLEYPRAIIHIMERNNPSFDQVFVIGHGIGTIAGHYPDKQFTVAEIDELVVELSREYFDYQRDNIVVGDGREILKSQERHRFDYIILDAFTKDGTPDHLTTLEFFEMTLEKLNSMGSIIMNLMGRTKNDKLINAIYTTLSETYSYTKAFSLPSSDFSEVKNIIVIGSHEQIHVEPYSMAGFIEIQLGQGHIIKDRIQYKT</sequence>
<accession>A0A167EVH5</accession>
<dbReference type="AlphaFoldDB" id="A0A167EVH5"/>
<feature type="domain" description="PABS" evidence="5">
    <location>
        <begin position="86"/>
        <end position="218"/>
    </location>
</feature>
<dbReference type="EMBL" id="LSFN01000006">
    <property type="protein sequence ID" value="OAB75918.1"/>
    <property type="molecule type" value="Genomic_DNA"/>
</dbReference>
<keyword evidence="2 4" id="KW-0808">Transferase</keyword>
<keyword evidence="3 4" id="KW-0620">Polyamine biosynthesis</keyword>
<dbReference type="Proteomes" id="UP000077134">
    <property type="component" value="Unassembled WGS sequence"/>
</dbReference>
<keyword evidence="7" id="KW-1185">Reference proteome</keyword>
<protein>
    <submittedName>
        <fullName evidence="6">Spermidine synthase</fullName>
    </submittedName>
</protein>
<feature type="active site" description="Proton acceptor" evidence="4">
    <location>
        <position position="139"/>
    </location>
</feature>
<dbReference type="RefSeq" id="WP_068656882.1">
    <property type="nucleotide sequence ID" value="NZ_CP017770.1"/>
</dbReference>
<evidence type="ECO:0000259" key="5">
    <source>
        <dbReference type="PROSITE" id="PS51006"/>
    </source>
</evidence>
<dbReference type="OrthoDB" id="9761985at2"/>
<evidence type="ECO:0000256" key="3">
    <source>
        <dbReference type="ARBA" id="ARBA00023115"/>
    </source>
</evidence>
<organism evidence="6 7">
    <name type="scientific">Paenibacillus crassostreae</name>
    <dbReference type="NCBI Taxonomy" id="1763538"/>
    <lineage>
        <taxon>Bacteria</taxon>
        <taxon>Bacillati</taxon>
        <taxon>Bacillota</taxon>
        <taxon>Bacilli</taxon>
        <taxon>Bacillales</taxon>
        <taxon>Paenibacillaceae</taxon>
        <taxon>Paenibacillus</taxon>
    </lineage>
</organism>
<dbReference type="GO" id="GO:0016740">
    <property type="term" value="F:transferase activity"/>
    <property type="evidence" value="ECO:0007669"/>
    <property type="project" value="UniProtKB-UniRule"/>
</dbReference>
<comment type="caution">
    <text evidence="6">The sequence shown here is derived from an EMBL/GenBank/DDBJ whole genome shotgun (WGS) entry which is preliminary data.</text>
</comment>
<dbReference type="STRING" id="1763538.LPB68_15270"/>
<dbReference type="KEGG" id="pcx:LPB68_15270"/>
<reference evidence="6 7" key="1">
    <citation type="submission" date="2016-02" db="EMBL/GenBank/DDBJ databases">
        <title>Paenibacillus sp. LPB0068, isolated from Crassostrea gigas.</title>
        <authorList>
            <person name="Shin S.-K."/>
            <person name="Yi H."/>
        </authorList>
    </citation>
    <scope>NUCLEOTIDE SEQUENCE [LARGE SCALE GENOMIC DNA]</scope>
    <source>
        <strain evidence="6 7">LPB0068</strain>
    </source>
</reference>
<dbReference type="PROSITE" id="PS51006">
    <property type="entry name" value="PABS_2"/>
    <property type="match status" value="1"/>
</dbReference>
<dbReference type="PANTHER" id="PTHR43317">
    <property type="entry name" value="THERMOSPERMINE SYNTHASE ACAULIS5"/>
    <property type="match status" value="1"/>
</dbReference>
<dbReference type="Gene3D" id="3.40.50.150">
    <property type="entry name" value="Vaccinia Virus protein VP39"/>
    <property type="match status" value="1"/>
</dbReference>
<evidence type="ECO:0000313" key="7">
    <source>
        <dbReference type="Proteomes" id="UP000077134"/>
    </source>
</evidence>
<comment type="similarity">
    <text evidence="1">Belongs to the spermidine/spermine synthase family.</text>
</comment>
<name>A0A167EVH5_9BACL</name>
<dbReference type="InterPro" id="IPR030374">
    <property type="entry name" value="PABS"/>
</dbReference>
<dbReference type="PANTHER" id="PTHR43317:SF1">
    <property type="entry name" value="THERMOSPERMINE SYNTHASE ACAULIS5"/>
    <property type="match status" value="1"/>
</dbReference>
<evidence type="ECO:0000256" key="2">
    <source>
        <dbReference type="ARBA" id="ARBA00022679"/>
    </source>
</evidence>
<dbReference type="SUPFAM" id="SSF53335">
    <property type="entry name" value="S-adenosyl-L-methionine-dependent methyltransferases"/>
    <property type="match status" value="1"/>
</dbReference>